<dbReference type="GO" id="GO:0044550">
    <property type="term" value="P:secondary metabolite biosynthetic process"/>
    <property type="evidence" value="ECO:0007669"/>
    <property type="project" value="TreeGrafter"/>
</dbReference>
<dbReference type="PROSITE" id="PS50075">
    <property type="entry name" value="CARRIER"/>
    <property type="match status" value="3"/>
</dbReference>
<evidence type="ECO:0000256" key="3">
    <source>
        <dbReference type="ARBA" id="ARBA00022598"/>
    </source>
</evidence>
<accession>A0A2C5YAX3</accession>
<dbReference type="Gene3D" id="3.40.50.12780">
    <property type="entry name" value="N-terminal domain of ligase-like"/>
    <property type="match status" value="2"/>
</dbReference>
<evidence type="ECO:0000256" key="1">
    <source>
        <dbReference type="ARBA" id="ARBA00022450"/>
    </source>
</evidence>
<dbReference type="PANTHER" id="PTHR45527:SF1">
    <property type="entry name" value="FATTY ACID SYNTHASE"/>
    <property type="match status" value="1"/>
</dbReference>
<dbReference type="GO" id="GO:0031177">
    <property type="term" value="F:phosphopantetheine binding"/>
    <property type="evidence" value="ECO:0007669"/>
    <property type="project" value="InterPro"/>
</dbReference>
<dbReference type="InterPro" id="IPR000873">
    <property type="entry name" value="AMP-dep_synth/lig_dom"/>
</dbReference>
<feature type="domain" description="Carrier" evidence="4">
    <location>
        <begin position="165"/>
        <end position="240"/>
    </location>
</feature>
<dbReference type="Gene3D" id="3.30.300.30">
    <property type="match status" value="3"/>
</dbReference>
<dbReference type="FunFam" id="3.40.50.980:FF:000001">
    <property type="entry name" value="Non-ribosomal peptide synthetase"/>
    <property type="match status" value="1"/>
</dbReference>
<dbReference type="PROSITE" id="PS00012">
    <property type="entry name" value="PHOSPHOPANTETHEINE"/>
    <property type="match status" value="3"/>
</dbReference>
<gene>
    <name evidence="5" type="ORF">CDD81_6492</name>
</gene>
<dbReference type="InterPro" id="IPR009081">
    <property type="entry name" value="PP-bd_ACP"/>
</dbReference>
<dbReference type="InterPro" id="IPR001242">
    <property type="entry name" value="Condensation_dom"/>
</dbReference>
<evidence type="ECO:0000259" key="4">
    <source>
        <dbReference type="PROSITE" id="PS50075"/>
    </source>
</evidence>
<organism evidence="5 6">
    <name type="scientific">Ophiocordyceps australis</name>
    <dbReference type="NCBI Taxonomy" id="1399860"/>
    <lineage>
        <taxon>Eukaryota</taxon>
        <taxon>Fungi</taxon>
        <taxon>Dikarya</taxon>
        <taxon>Ascomycota</taxon>
        <taxon>Pezizomycotina</taxon>
        <taxon>Sordariomycetes</taxon>
        <taxon>Hypocreomycetidae</taxon>
        <taxon>Hypocreales</taxon>
        <taxon>Ophiocordycipitaceae</taxon>
        <taxon>Ophiocordyceps</taxon>
    </lineage>
</organism>
<dbReference type="InterPro" id="IPR036736">
    <property type="entry name" value="ACP-like_sf"/>
</dbReference>
<dbReference type="InterPro" id="IPR042099">
    <property type="entry name" value="ANL_N_sf"/>
</dbReference>
<evidence type="ECO:0000313" key="6">
    <source>
        <dbReference type="Proteomes" id="UP000226192"/>
    </source>
</evidence>
<dbReference type="PROSITE" id="PS00455">
    <property type="entry name" value="AMP_BINDING"/>
    <property type="match status" value="2"/>
</dbReference>
<dbReference type="PANTHER" id="PTHR45527">
    <property type="entry name" value="NONRIBOSOMAL PEPTIDE SYNTHETASE"/>
    <property type="match status" value="1"/>
</dbReference>
<name>A0A2C5YAX3_9HYPO</name>
<dbReference type="CDD" id="cd05918">
    <property type="entry name" value="A_NRPS_SidN3_like"/>
    <property type="match status" value="2"/>
</dbReference>
<keyword evidence="6" id="KW-1185">Reference proteome</keyword>
<dbReference type="FunFam" id="3.30.300.30:FF:000015">
    <property type="entry name" value="Nonribosomal peptide synthase SidD"/>
    <property type="match status" value="3"/>
</dbReference>
<dbReference type="Gene3D" id="3.40.50.980">
    <property type="match status" value="2"/>
</dbReference>
<dbReference type="STRING" id="1399860.A0A2C5YAX3"/>
<dbReference type="OrthoDB" id="416786at2759"/>
<dbReference type="GO" id="GO:0005737">
    <property type="term" value="C:cytoplasm"/>
    <property type="evidence" value="ECO:0007669"/>
    <property type="project" value="TreeGrafter"/>
</dbReference>
<dbReference type="Gene3D" id="3.30.559.30">
    <property type="entry name" value="Nonribosomal peptide synthetase, condensation domain"/>
    <property type="match status" value="3"/>
</dbReference>
<dbReference type="SUPFAM" id="SSF52777">
    <property type="entry name" value="CoA-dependent acyltransferases"/>
    <property type="match status" value="6"/>
</dbReference>
<protein>
    <recommendedName>
        <fullName evidence="4">Carrier domain-containing protein</fullName>
    </recommendedName>
</protein>
<feature type="domain" description="Carrier" evidence="4">
    <location>
        <begin position="2307"/>
        <end position="2383"/>
    </location>
</feature>
<dbReference type="SUPFAM" id="SSF56801">
    <property type="entry name" value="Acetyl-CoA synthetase-like"/>
    <property type="match status" value="4"/>
</dbReference>
<dbReference type="InterPro" id="IPR006162">
    <property type="entry name" value="Ppantetheine_attach_site"/>
</dbReference>
<dbReference type="InterPro" id="IPR020806">
    <property type="entry name" value="PKS_PP-bd"/>
</dbReference>
<dbReference type="Pfam" id="PF00550">
    <property type="entry name" value="PP-binding"/>
    <property type="match status" value="3"/>
</dbReference>
<dbReference type="InterPro" id="IPR045851">
    <property type="entry name" value="AMP-bd_C_sf"/>
</dbReference>
<keyword evidence="3" id="KW-0436">Ligase</keyword>
<dbReference type="Gene3D" id="2.30.38.10">
    <property type="entry name" value="Luciferase, Domain 3"/>
    <property type="match status" value="1"/>
</dbReference>
<evidence type="ECO:0000256" key="2">
    <source>
        <dbReference type="ARBA" id="ARBA00022553"/>
    </source>
</evidence>
<dbReference type="Gene3D" id="1.10.1200.10">
    <property type="entry name" value="ACP-like"/>
    <property type="match status" value="3"/>
</dbReference>
<dbReference type="InterPro" id="IPR020845">
    <property type="entry name" value="AMP-binding_CS"/>
</dbReference>
<dbReference type="InterPro" id="IPR023213">
    <property type="entry name" value="CAT-like_dom_sf"/>
</dbReference>
<dbReference type="InterPro" id="IPR010071">
    <property type="entry name" value="AA_adenyl_dom"/>
</dbReference>
<dbReference type="Gene3D" id="3.30.559.10">
    <property type="entry name" value="Chloramphenicol acetyltransferase-like domain"/>
    <property type="match status" value="3"/>
</dbReference>
<dbReference type="FunFam" id="1.10.1200.10:FF:000005">
    <property type="entry name" value="Nonribosomal peptide synthetase 1"/>
    <property type="match status" value="3"/>
</dbReference>
<proteinExistence type="predicted"/>
<keyword evidence="1" id="KW-0596">Phosphopantetheine</keyword>
<dbReference type="Pfam" id="PF00501">
    <property type="entry name" value="AMP-binding"/>
    <property type="match status" value="2"/>
</dbReference>
<dbReference type="GO" id="GO:0043041">
    <property type="term" value="P:amino acid activation for nonribosomal peptide biosynthetic process"/>
    <property type="evidence" value="ECO:0007669"/>
    <property type="project" value="TreeGrafter"/>
</dbReference>
<comment type="caution">
    <text evidence="5">The sequence shown here is derived from an EMBL/GenBank/DDBJ whole genome shotgun (WGS) entry which is preliminary data.</text>
</comment>
<dbReference type="CDD" id="cd19545">
    <property type="entry name" value="FUM14_C_NRPS-like"/>
    <property type="match status" value="3"/>
</dbReference>
<dbReference type="NCBIfam" id="TIGR01733">
    <property type="entry name" value="AA-adenyl-dom"/>
    <property type="match status" value="1"/>
</dbReference>
<dbReference type="SMART" id="SM00823">
    <property type="entry name" value="PKS_PP"/>
    <property type="match status" value="2"/>
</dbReference>
<reference evidence="5 6" key="1">
    <citation type="submission" date="2017-06" db="EMBL/GenBank/DDBJ databases">
        <title>Ant-infecting Ophiocordyceps genomes reveal a high diversity of potential behavioral manipulation genes and a possible major role for enterotoxins.</title>
        <authorList>
            <person name="De Bekker C."/>
            <person name="Evans H.C."/>
            <person name="Brachmann A."/>
            <person name="Hughes D.P."/>
        </authorList>
    </citation>
    <scope>NUCLEOTIDE SEQUENCE [LARGE SCALE GENOMIC DNA]</scope>
    <source>
        <strain evidence="5 6">Map64</strain>
    </source>
</reference>
<sequence>MYCTGDFVQYVGDGVLRYIGRRDSQEKINGQRLELRDVEHGLNQVLPEPCRPLAAIIRPVDDSPPILAGFVQLPGIEDSTNGRTEPLHGIFAYPSQYFRQMAERATVELASRLPRYMIPAVMIQLTVIPTTPTGKSNRREVARLASKLTKRELDGFMRGSGEQMAPETDMEKQLYRLVEQVLHVDDFGMNDSFFRLGGDSIKAMQLVRQARELAGLEFTLDNMFKCPVLSDLALTMRPYREQVDVAPFSLLAGSSSVHEILVMARNMCRLSSVDEIDDVYPCTQLQEGIMALSMSSTQAKYVTTSTYTLPRAIELDRLKAAWDMVITKTAILRTRIIQGPFEQALQVVLKQGVEWQQATDMEHLKRQREQWRVELGGPLFRLVLLQSSGQLHLAVFISHAIYDGWSLPETLAQVETAYRGENVDSKPFSHFIQHTQSLDMALAKTFWETHLAGFSEQSFPRAPANYRAASTATLKRSLCLKESKTALDSSLPRLVSLAWAMTVSQYTGSDDVCFGMTLAGRNVPVPDIDRILAPTITTIPLRVRLDTSHTVQHTLSLLQKQFIDTMPFEHTGLQRIATFGPGAAAACRFQNHVVIQPPRADSTSEIFADEDKKEVDDNYILSIAVTLPAAESTTLHVEAVYHDQIVSEWLANKMADQLCHNILHMAMNQSTTLGNLTSMPDTGLATIMNWNGQLPVAVDSCVHDLVGQHCVCQPDAIAVDAHDGSLSYRDLDTRATKLAAHLQALGVGPGAYILVMMERSLWAVIAIMGIIKAGAAFVIMDPSIPDFRLRQIRQNTEAGIVLASMKHATRVLELGLQAVIVNCEQGWLKSLAHFTTPTVSPDDAVYVVYTSGSTGQPKGVVIQQRALATAATINGAHFKIDKTTRLLHVASFAFDASIAEIFYALVHGGCVCIPSEAESRNSLEDAMNRFQVSWATLTPSLARAMSPSKLNTLQVLAVGGEALTKADIIMWADRIHLMNGYGPAEATIDSTIQQHVSLGKSHSNIGHGAATRTWIMAAQDATCSKLMPLGAVGELVLEGPVLAKGYLKDTAKTTSSFMEYPDWLRQLRHGKNGRLYKTGDLVQYSPSGDGSLLYMGRKDNQVKLRGQRLELGEVEQHLLECLPAAEQVIAEVVEPRDAEPALAAYCFFRRDNETTCETRVLGPMESAMSAQFNDAETRMLCRVPGYMVPTLFLPLARVPLSTTGKADRRLLRELASSMSTRELKMYSKTAVQKRPPSSSKERIIQRKASDVLRLVLDEVGMNDNFFQLGGDSIAAMKLAGAVRDSGFHVTVADIFSHPRLGDLAARLEKSDAGSAPKIAPFELLPETKRPSIMQAAASQCQVDVNTIQDLYPCTPMQEALLALAMKQSGQYVAELTFDLGHDVDVDRVKAAWEAVYAASSILRTRIIPPLTSLDSSLQVVIKEPLFWSSDSHPLEAENGKALHKAAIYHEAGQGKLRIWLHHALYDGTSLPLLLEQAEAAYNGCSPLSKPFNIFAAYTQTLNGEEGRQFWEGEMKGLNTTMFPLLRSPHLSGKREFVSCDISIPNVKGSEFTLPSLIHSVCAASLGHFANTDDVVYGITLAGRDAPVDGIESLIGPTMTTVPFRVQPWPKWSMQELMLDIQDRLARLMPFEHTGLQAIRQFSAECAVACDFDCHVVIQPADEGTENKVFKETARSDDVYSNFSNSPLLLVFTLSADRRSVHLVVNFDVSHLDAVEATNFAQHLDHGIQQAMLDATLPVEKIQMASPHHMALLENRNALVPPRLDMLVHELVAEQCRRRPSAQAVASWDGSLTYGQLDNFSAMLAQHLLTHGAGPGKVAALCMPKSQWAVVAVLSALKSGSACAMMDASHPKGRMQEIVNQTSAAIVLASPETRETAQAIAAGAMVVVVSPALLHGLPAPDSKICSAVTCSDVACIFFTSGSTGKSKGFTLEHASISTGLRDLRGPLGWDQDSRMLHFASYAFDMGLLELLGSMAVGACLCIPSDTDRMSNLCGFIEAKQVNWGFMIPSTSHLLDALSVPSLKTLVMGGEAPKLADIQRWAARKDVRLLNLYGPAECMVGVTCGLMSPTEWIHGLSGHVVNGVGWIASPRDPSQLCAVGAMGELLVEGAHLAREYLGDAEKTSASFIPSPPWLTRFRGHDGNRLYRTGDLFQLMSNGSVRFIGRKDRQVKLNGQRIEPQEVESNLMALFPQDTMVIVDVVVQKSPAPRQRLVAFIHVADGKPKPCFSSHQDSLFASPDIDLLKLCRAAKQKISESLPRYMIPETFIPLTRVPRTVSGKINRGLLCDAASTLQGPDLDRLSGLATIESRPLDKLETDMAVLWTDVLGLQLDAVSANENFFHVGGDSITAMKLVGAARSQGISMTVPQIFAHPRLADLVRVAKFDSKVNGVEAAIEPFSLLAEHEREVVLKTAERQCLLPRTQIEDIYPCTPLQEALVSQSMRSSSAYMGRFRYKLGSQVDVSRFTQAWSHVVRANPILRTRMIQTLAMYQVVLLEEATFETVDSDSLDGFESQLQKDGIQMGCPLLQLVLSQPKTCGVDVEFCLLLHHALYDAWSIDLILGQVRQAYAGKTPVCQPFNRFIDYTVRQKQDAMESYWLKQLSDASQVVFPALPRSDYKPFTDSDIRQEVQVVPVLGITFATLLEFSWAATLSQYCDSGGVTHGLVLSGRNANVAGIESIAGPTIATIPVCFTPQRGQHVFSELHRLQAERAAATPFEHFGLANIRRLSNQSEAACQFQSLLLIQQAKIASTDDLFLPVAEKVTAGDFSAFALEICCELSRGGCAITLSYDSNVLDGRQAARLLAQFTHTLCQVQAHPDKVLSELNLVTPLTWNTLLEWNRILPSAVNRCIHDGIKKQCVSAPDAQAVCAWDGNLSYRELHDLSSRLAFHLQSFGLGSESFVPILSENTAISALADHFLKRRC</sequence>
<evidence type="ECO:0000313" key="5">
    <source>
        <dbReference type="EMBL" id="PHH66655.1"/>
    </source>
</evidence>
<dbReference type="Proteomes" id="UP000226192">
    <property type="component" value="Unassembled WGS sequence"/>
</dbReference>
<dbReference type="Pfam" id="PF00668">
    <property type="entry name" value="Condensation"/>
    <property type="match status" value="3"/>
</dbReference>
<dbReference type="GO" id="GO:0016874">
    <property type="term" value="F:ligase activity"/>
    <property type="evidence" value="ECO:0007669"/>
    <property type="project" value="UniProtKB-KW"/>
</dbReference>
<dbReference type="SUPFAM" id="SSF47336">
    <property type="entry name" value="ACP-like"/>
    <property type="match status" value="3"/>
</dbReference>
<feature type="domain" description="Carrier" evidence="4">
    <location>
        <begin position="1235"/>
        <end position="1311"/>
    </location>
</feature>
<dbReference type="EMBL" id="NJET01000006">
    <property type="protein sequence ID" value="PHH66655.1"/>
    <property type="molecule type" value="Genomic_DNA"/>
</dbReference>
<keyword evidence="2" id="KW-0597">Phosphoprotein</keyword>